<gene>
    <name evidence="2" type="ORF">EH230_07895</name>
    <name evidence="3" type="ORF">EH230_07925</name>
</gene>
<name>A0A437UB35_9FLAO</name>
<accession>A0A437UB35</accession>
<keyword evidence="4" id="KW-1185">Reference proteome</keyword>
<evidence type="ECO:0000313" key="3">
    <source>
        <dbReference type="EMBL" id="RVU90832.1"/>
    </source>
</evidence>
<feature type="compositionally biased region" description="Polar residues" evidence="1">
    <location>
        <begin position="7"/>
        <end position="16"/>
    </location>
</feature>
<evidence type="ECO:0000313" key="4">
    <source>
        <dbReference type="Proteomes" id="UP000288951"/>
    </source>
</evidence>
<feature type="region of interest" description="Disordered" evidence="1">
    <location>
        <begin position="1"/>
        <end position="37"/>
    </location>
</feature>
<reference evidence="3" key="1">
    <citation type="submission" date="2018-12" db="EMBL/GenBank/DDBJ databases">
        <title>Draft genome sequence of Flaovobacterium columnare ARS1 isolated from channel catfish in Alabama.</title>
        <authorList>
            <person name="Cai W."/>
            <person name="Arias C."/>
        </authorList>
    </citation>
    <scope>NUCLEOTIDE SEQUENCE [LARGE SCALE GENOMIC DNA]</scope>
    <source>
        <strain evidence="3">ARS1</strain>
    </source>
</reference>
<dbReference type="RefSeq" id="WP_127823336.1">
    <property type="nucleotide sequence ID" value="NZ_RQSM01000003.1"/>
</dbReference>
<comment type="caution">
    <text evidence="3">The sequence shown here is derived from an EMBL/GenBank/DDBJ whole genome shotgun (WGS) entry which is preliminary data.</text>
</comment>
<protein>
    <submittedName>
        <fullName evidence="3">Uncharacterized protein</fullName>
    </submittedName>
</protein>
<dbReference type="EMBL" id="RQSM01000003">
    <property type="protein sequence ID" value="RVU90826.1"/>
    <property type="molecule type" value="Genomic_DNA"/>
</dbReference>
<dbReference type="Proteomes" id="UP000288951">
    <property type="component" value="Unassembled WGS sequence"/>
</dbReference>
<organism evidence="3 4">
    <name type="scientific">Flavobacterium columnare</name>
    <dbReference type="NCBI Taxonomy" id="996"/>
    <lineage>
        <taxon>Bacteria</taxon>
        <taxon>Pseudomonadati</taxon>
        <taxon>Bacteroidota</taxon>
        <taxon>Flavobacteriia</taxon>
        <taxon>Flavobacteriales</taxon>
        <taxon>Flavobacteriaceae</taxon>
        <taxon>Flavobacterium</taxon>
    </lineage>
</organism>
<proteinExistence type="predicted"/>
<sequence>MERKGTVTEQSRNGQNKVKPRPMLRKHPNRSRIPRQVYSREKEKQIIDFCLIIKNFFPKEIITQNSNQEYQKLIKTLPQEKQQLINLLIHHLTLLNQNYRINRNGRIIEIAEEDILIALQITGNILNPKSFLTRIFREHLAQLQLHFKDQEFTLKQACKAIQRSKTNTSCVLSFFIERELLQITKIGIRGMYYYRLK</sequence>
<feature type="compositionally biased region" description="Basic residues" evidence="1">
    <location>
        <begin position="18"/>
        <end position="33"/>
    </location>
</feature>
<dbReference type="EMBL" id="RQSM01000003">
    <property type="protein sequence ID" value="RVU90832.1"/>
    <property type="molecule type" value="Genomic_DNA"/>
</dbReference>
<dbReference type="AlphaFoldDB" id="A0A437UB35"/>
<evidence type="ECO:0000256" key="1">
    <source>
        <dbReference type="SAM" id="MobiDB-lite"/>
    </source>
</evidence>
<evidence type="ECO:0000313" key="2">
    <source>
        <dbReference type="EMBL" id="RVU90826.1"/>
    </source>
</evidence>